<reference evidence="2 3" key="1">
    <citation type="journal article" date="2024" name="BMC Genomics">
        <title>De novo assembly and annotation of Popillia japonica's genome with initial clues to its potential as an invasive pest.</title>
        <authorList>
            <person name="Cucini C."/>
            <person name="Boschi S."/>
            <person name="Funari R."/>
            <person name="Cardaioli E."/>
            <person name="Iannotti N."/>
            <person name="Marturano G."/>
            <person name="Paoli F."/>
            <person name="Bruttini M."/>
            <person name="Carapelli A."/>
            <person name="Frati F."/>
            <person name="Nardi F."/>
        </authorList>
    </citation>
    <scope>NUCLEOTIDE SEQUENCE [LARGE SCALE GENOMIC DNA]</scope>
    <source>
        <strain evidence="2">DMR45628</strain>
    </source>
</reference>
<comment type="caution">
    <text evidence="2">The sequence shown here is derived from an EMBL/GenBank/DDBJ whole genome shotgun (WGS) entry which is preliminary data.</text>
</comment>
<evidence type="ECO:0000313" key="2">
    <source>
        <dbReference type="EMBL" id="KAK9753635.1"/>
    </source>
</evidence>
<name>A0AAW1N7Q1_POPJA</name>
<keyword evidence="3" id="KW-1185">Reference proteome</keyword>
<keyword evidence="1" id="KW-0472">Membrane</keyword>
<organism evidence="2 3">
    <name type="scientific">Popillia japonica</name>
    <name type="common">Japanese beetle</name>
    <dbReference type="NCBI Taxonomy" id="7064"/>
    <lineage>
        <taxon>Eukaryota</taxon>
        <taxon>Metazoa</taxon>
        <taxon>Ecdysozoa</taxon>
        <taxon>Arthropoda</taxon>
        <taxon>Hexapoda</taxon>
        <taxon>Insecta</taxon>
        <taxon>Pterygota</taxon>
        <taxon>Neoptera</taxon>
        <taxon>Endopterygota</taxon>
        <taxon>Coleoptera</taxon>
        <taxon>Polyphaga</taxon>
        <taxon>Scarabaeiformia</taxon>
        <taxon>Scarabaeidae</taxon>
        <taxon>Rutelinae</taxon>
        <taxon>Popillia</taxon>
    </lineage>
</organism>
<accession>A0AAW1N7Q1</accession>
<dbReference type="AlphaFoldDB" id="A0AAW1N7Q1"/>
<dbReference type="EMBL" id="JASPKY010000012">
    <property type="protein sequence ID" value="KAK9753635.1"/>
    <property type="molecule type" value="Genomic_DNA"/>
</dbReference>
<dbReference type="Proteomes" id="UP001458880">
    <property type="component" value="Unassembled WGS sequence"/>
</dbReference>
<gene>
    <name evidence="2" type="ORF">QE152_g1959</name>
</gene>
<feature type="transmembrane region" description="Helical" evidence="1">
    <location>
        <begin position="49"/>
        <end position="67"/>
    </location>
</feature>
<evidence type="ECO:0000313" key="3">
    <source>
        <dbReference type="Proteomes" id="UP001458880"/>
    </source>
</evidence>
<keyword evidence="1" id="KW-0812">Transmembrane</keyword>
<keyword evidence="1" id="KW-1133">Transmembrane helix</keyword>
<evidence type="ECO:0000256" key="1">
    <source>
        <dbReference type="SAM" id="Phobius"/>
    </source>
</evidence>
<sequence>MTHQEDYDKLEVMRITQFKVNLTWHENHDSPRRLRQARSDEDNAVEMVTIPYVLNYMIAKIWAFLLVNMKNFGLRQEEFWVRLRLDILESRSETSQPQVTPGIYCSDP</sequence>
<proteinExistence type="predicted"/>
<protein>
    <submittedName>
        <fullName evidence="2">Uncharacterized protein</fullName>
    </submittedName>
</protein>